<dbReference type="AlphaFoldDB" id="A0A183VIL6"/>
<evidence type="ECO:0000313" key="3">
    <source>
        <dbReference type="WBParaSite" id="TREG1_117200.1"/>
    </source>
</evidence>
<dbReference type="InterPro" id="IPR029063">
    <property type="entry name" value="SAM-dependent_MTases_sf"/>
</dbReference>
<accession>A0A183VIL6</accession>
<name>A0A183VIL6_TRIRE</name>
<sequence>MSYVDRGIFVTQKPYKDSSQPIGDNVKILAPHVASLVSFFKSGYRSLWHIVEVKQLTKGLIHDLKCFIPDCLTPQRIKACAGVVSHAIIGVWAEILA</sequence>
<reference evidence="2 3" key="2">
    <citation type="submission" date="2023-11" db="UniProtKB">
        <authorList>
            <consortium name="WormBaseParasite"/>
        </authorList>
    </citation>
    <scope>IDENTIFICATION</scope>
</reference>
<dbReference type="WBParaSite" id="TREG1_117190.1">
    <property type="protein sequence ID" value="TREG1_117190.1"/>
    <property type="gene ID" value="TREG1_117190"/>
</dbReference>
<evidence type="ECO:0000313" key="2">
    <source>
        <dbReference type="WBParaSite" id="TREG1_117190.1"/>
    </source>
</evidence>
<keyword evidence="1" id="KW-1185">Reference proteome</keyword>
<dbReference type="WBParaSite" id="TREG1_117200.1">
    <property type="protein sequence ID" value="TREG1_117200.1"/>
    <property type="gene ID" value="TREG1_117200"/>
</dbReference>
<evidence type="ECO:0000313" key="1">
    <source>
        <dbReference type="Proteomes" id="UP000050795"/>
    </source>
</evidence>
<organism evidence="1 2">
    <name type="scientific">Trichobilharzia regenti</name>
    <name type="common">Nasal bird schistosome</name>
    <dbReference type="NCBI Taxonomy" id="157069"/>
    <lineage>
        <taxon>Eukaryota</taxon>
        <taxon>Metazoa</taxon>
        <taxon>Spiralia</taxon>
        <taxon>Lophotrochozoa</taxon>
        <taxon>Platyhelminthes</taxon>
        <taxon>Trematoda</taxon>
        <taxon>Digenea</taxon>
        <taxon>Strigeidida</taxon>
        <taxon>Schistosomatoidea</taxon>
        <taxon>Schistosomatidae</taxon>
        <taxon>Trichobilharzia</taxon>
    </lineage>
</organism>
<protein>
    <submittedName>
        <fullName evidence="2 3">Transferred entry: 3.1.21.10</fullName>
    </submittedName>
</protein>
<dbReference type="Proteomes" id="UP000050795">
    <property type="component" value="Unassembled WGS sequence"/>
</dbReference>
<reference evidence="1" key="1">
    <citation type="submission" date="2022-06" db="EMBL/GenBank/DDBJ databases">
        <authorList>
            <person name="Berger JAMES D."/>
            <person name="Berger JAMES D."/>
        </authorList>
    </citation>
    <scope>NUCLEOTIDE SEQUENCE [LARGE SCALE GENOMIC DNA]</scope>
</reference>
<dbReference type="Gene3D" id="3.40.50.150">
    <property type="entry name" value="Vaccinia Virus protein VP39"/>
    <property type="match status" value="1"/>
</dbReference>
<proteinExistence type="predicted"/>